<dbReference type="RefSeq" id="WP_128996591.1">
    <property type="nucleotide sequence ID" value="NZ_PDKN01000006.1"/>
</dbReference>
<dbReference type="GO" id="GO:0030694">
    <property type="term" value="C:bacterial-type flagellum basal body, rod"/>
    <property type="evidence" value="ECO:0007669"/>
    <property type="project" value="InterPro"/>
</dbReference>
<feature type="domain" description="Flagellar basal body rod protein N-terminal" evidence="7">
    <location>
        <begin position="20"/>
        <end position="37"/>
    </location>
</feature>
<name>A0A4Q0XQB8_9BACT</name>
<accession>A0A4Q0XQB8</accession>
<evidence type="ECO:0000259" key="7">
    <source>
        <dbReference type="Pfam" id="PF00460"/>
    </source>
</evidence>
<dbReference type="NCBIfam" id="TIGR01396">
    <property type="entry name" value="FlgB"/>
    <property type="match status" value="1"/>
</dbReference>
<evidence type="ECO:0000313" key="9">
    <source>
        <dbReference type="Proteomes" id="UP000290657"/>
    </source>
</evidence>
<dbReference type="GO" id="GO:0071978">
    <property type="term" value="P:bacterial-type flagellum-dependent swarming motility"/>
    <property type="evidence" value="ECO:0007669"/>
    <property type="project" value="TreeGrafter"/>
</dbReference>
<comment type="subunit">
    <text evidence="6">The basal body constitutes a major portion of the flagellar organelle and consists of a number of rings mounted on a central rod.</text>
</comment>
<comment type="similarity">
    <text evidence="2 6">Belongs to the flagella basal body rod proteins family.</text>
</comment>
<organism evidence="8 9">
    <name type="scientific">Candidatus Marinarcus aquaticus</name>
    <dbReference type="NCBI Taxonomy" id="2044504"/>
    <lineage>
        <taxon>Bacteria</taxon>
        <taxon>Pseudomonadati</taxon>
        <taxon>Campylobacterota</taxon>
        <taxon>Epsilonproteobacteria</taxon>
        <taxon>Campylobacterales</taxon>
        <taxon>Arcobacteraceae</taxon>
        <taxon>Candidatus Marinarcus</taxon>
    </lineage>
</organism>
<keyword evidence="8" id="KW-0282">Flagellum</keyword>
<sequence length="136" mass="15161">MEASHVSGLLFNQLSFRGERQKVISGNIANINTPDYKTKDLVFEDELQKAKSKDDLQLATTHQNHIPFDLTQPKKTGPQVVNVPNLIEKNDGNNVSLDKQMSEMSKNSVLFNALQASIKKDSGWMKTVIDSSSKSQ</sequence>
<reference evidence="8 9" key="1">
    <citation type="submission" date="2017-10" db="EMBL/GenBank/DDBJ databases">
        <title>Genomics of the genus Arcobacter.</title>
        <authorList>
            <person name="Perez-Cataluna A."/>
            <person name="Figueras M.J."/>
        </authorList>
    </citation>
    <scope>NUCLEOTIDE SEQUENCE [LARGE SCALE GENOMIC DNA]</scope>
    <source>
        <strain evidence="8 9">CECT 8987</strain>
    </source>
</reference>
<proteinExistence type="inferred from homology"/>
<dbReference type="InterPro" id="IPR006300">
    <property type="entry name" value="FlgB"/>
</dbReference>
<keyword evidence="9" id="KW-1185">Reference proteome</keyword>
<dbReference type="PANTHER" id="PTHR30435">
    <property type="entry name" value="FLAGELLAR PROTEIN"/>
    <property type="match status" value="1"/>
</dbReference>
<evidence type="ECO:0000256" key="4">
    <source>
        <dbReference type="ARBA" id="ARBA00023143"/>
    </source>
</evidence>
<dbReference type="PIRSF" id="PIRSF002889">
    <property type="entry name" value="Rod_FlgB"/>
    <property type="match status" value="1"/>
</dbReference>
<comment type="caution">
    <text evidence="8">The sequence shown here is derived from an EMBL/GenBank/DDBJ whole genome shotgun (WGS) entry which is preliminary data.</text>
</comment>
<dbReference type="PANTHER" id="PTHR30435:SF12">
    <property type="entry name" value="FLAGELLAR BASAL BODY ROD PROTEIN FLGB"/>
    <property type="match status" value="1"/>
</dbReference>
<evidence type="ECO:0000256" key="2">
    <source>
        <dbReference type="ARBA" id="ARBA00009677"/>
    </source>
</evidence>
<evidence type="ECO:0000313" key="8">
    <source>
        <dbReference type="EMBL" id="RXJ56249.1"/>
    </source>
</evidence>
<keyword evidence="8" id="KW-0969">Cilium</keyword>
<dbReference type="Proteomes" id="UP000290657">
    <property type="component" value="Unassembled WGS sequence"/>
</dbReference>
<evidence type="ECO:0000256" key="5">
    <source>
        <dbReference type="ARBA" id="ARBA00024934"/>
    </source>
</evidence>
<protein>
    <recommendedName>
        <fullName evidence="3 6">Flagellar basal body rod protein FlgB</fullName>
    </recommendedName>
</protein>
<keyword evidence="4 6" id="KW-0975">Bacterial flagellum</keyword>
<dbReference type="Pfam" id="PF00460">
    <property type="entry name" value="Flg_bb_rod"/>
    <property type="match status" value="1"/>
</dbReference>
<comment type="subcellular location">
    <subcellularLocation>
        <location evidence="1 6">Bacterial flagellum basal body</location>
    </subcellularLocation>
</comment>
<keyword evidence="8" id="KW-0966">Cell projection</keyword>
<dbReference type="InterPro" id="IPR001444">
    <property type="entry name" value="Flag_bb_rod_N"/>
</dbReference>
<gene>
    <name evidence="8" type="primary">flgB</name>
    <name evidence="8" type="ORF">CRV04_09390</name>
</gene>
<dbReference type="AlphaFoldDB" id="A0A4Q0XQB8"/>
<dbReference type="EMBL" id="PDKN01000006">
    <property type="protein sequence ID" value="RXJ56249.1"/>
    <property type="molecule type" value="Genomic_DNA"/>
</dbReference>
<dbReference type="OrthoDB" id="9788334at2"/>
<evidence type="ECO:0000256" key="1">
    <source>
        <dbReference type="ARBA" id="ARBA00004117"/>
    </source>
</evidence>
<comment type="function">
    <text evidence="5 6">Structural component of flagellum, the bacterial motility apparatus. Part of the rod structure of flagellar basal body.</text>
</comment>
<evidence type="ECO:0000256" key="6">
    <source>
        <dbReference type="PIRNR" id="PIRNR002889"/>
    </source>
</evidence>
<evidence type="ECO:0000256" key="3">
    <source>
        <dbReference type="ARBA" id="ARBA00014376"/>
    </source>
</evidence>